<keyword evidence="2" id="KW-1185">Reference proteome</keyword>
<dbReference type="EMBL" id="AGXS01000009">
    <property type="protein sequence ID" value="EIY54108.1"/>
    <property type="molecule type" value="Genomic_DNA"/>
</dbReference>
<evidence type="ECO:0000313" key="1">
    <source>
        <dbReference type="EMBL" id="EIY54108.1"/>
    </source>
</evidence>
<sequence>MDMNLFHHRVTRSSTEFKSLLKRRINADFRKGKLKMYDKELQSFNLRLSVLIRVLPDK</sequence>
<dbReference type="HOGENOM" id="CLU_2969855_0_0_10"/>
<name>I9SES8_9BACE</name>
<accession>I9SES8</accession>
<protein>
    <submittedName>
        <fullName evidence="1">Uncharacterized protein</fullName>
    </submittedName>
</protein>
<evidence type="ECO:0000313" key="2">
    <source>
        <dbReference type="Proteomes" id="UP000003089"/>
    </source>
</evidence>
<comment type="caution">
    <text evidence="1">The sequence shown here is derived from an EMBL/GenBank/DDBJ whole genome shotgun (WGS) entry which is preliminary data.</text>
</comment>
<dbReference type="Proteomes" id="UP000003089">
    <property type="component" value="Unassembled WGS sequence"/>
</dbReference>
<proteinExistence type="predicted"/>
<reference evidence="1 2" key="1">
    <citation type="submission" date="2012-02" db="EMBL/GenBank/DDBJ databases">
        <title>The Genome Sequence of Bacteroides nordii CL02T12C05.</title>
        <authorList>
            <consortium name="The Broad Institute Genome Sequencing Platform"/>
            <person name="Earl A."/>
            <person name="Ward D."/>
            <person name="Feldgarden M."/>
            <person name="Gevers D."/>
            <person name="Zitomersky N.L."/>
            <person name="Coyne M.J."/>
            <person name="Comstock L.E."/>
            <person name="Young S.K."/>
            <person name="Zeng Q."/>
            <person name="Gargeya S."/>
            <person name="Fitzgerald M."/>
            <person name="Haas B."/>
            <person name="Abouelleil A."/>
            <person name="Alvarado L."/>
            <person name="Arachchi H.M."/>
            <person name="Berlin A."/>
            <person name="Chapman S.B."/>
            <person name="Gearin G."/>
            <person name="Goldberg J."/>
            <person name="Griggs A."/>
            <person name="Gujja S."/>
            <person name="Hansen M."/>
            <person name="Heiman D."/>
            <person name="Howarth C."/>
            <person name="Larimer J."/>
            <person name="Lui A."/>
            <person name="MacDonald P.J.P."/>
            <person name="McCowen C."/>
            <person name="Montmayeur A."/>
            <person name="Murphy C."/>
            <person name="Neiman D."/>
            <person name="Pearson M."/>
            <person name="Priest M."/>
            <person name="Roberts A."/>
            <person name="Saif S."/>
            <person name="Shea T."/>
            <person name="Sisk P."/>
            <person name="Stolte C."/>
            <person name="Sykes S."/>
            <person name="Wortman J."/>
            <person name="Nusbaum C."/>
            <person name="Birren B."/>
        </authorList>
    </citation>
    <scope>NUCLEOTIDE SEQUENCE [LARGE SCALE GENOMIC DNA]</scope>
    <source>
        <strain evidence="1 2">CL02T12C05</strain>
    </source>
</reference>
<organism evidence="1 2">
    <name type="scientific">Bacteroides nordii CL02T12C05</name>
    <dbReference type="NCBI Taxonomy" id="997884"/>
    <lineage>
        <taxon>Bacteria</taxon>
        <taxon>Pseudomonadati</taxon>
        <taxon>Bacteroidota</taxon>
        <taxon>Bacteroidia</taxon>
        <taxon>Bacteroidales</taxon>
        <taxon>Bacteroidaceae</taxon>
        <taxon>Bacteroides</taxon>
    </lineage>
</organism>
<gene>
    <name evidence="1" type="ORF">HMPREF1068_00550</name>
</gene>
<dbReference type="AlphaFoldDB" id="I9SES8"/>